<evidence type="ECO:0000313" key="2">
    <source>
        <dbReference type="EMBL" id="KAJ8426030.1"/>
    </source>
</evidence>
<dbReference type="OrthoDB" id="1700403at2759"/>
<dbReference type="PANTHER" id="PTHR34048">
    <property type="entry name" value="LOW-DENSITY RECEPTOR-LIKE PROTEIN"/>
    <property type="match status" value="1"/>
</dbReference>
<dbReference type="Proteomes" id="UP001153076">
    <property type="component" value="Unassembled WGS sequence"/>
</dbReference>
<reference evidence="2" key="1">
    <citation type="submission" date="2022-04" db="EMBL/GenBank/DDBJ databases">
        <title>Carnegiea gigantea Genome sequencing and assembly v2.</title>
        <authorList>
            <person name="Copetti D."/>
            <person name="Sanderson M.J."/>
            <person name="Burquez A."/>
            <person name="Wojciechowski M.F."/>
        </authorList>
    </citation>
    <scope>NUCLEOTIDE SEQUENCE</scope>
    <source>
        <strain evidence="2">SGP5-SGP5p</strain>
        <tissue evidence="2">Aerial part</tissue>
    </source>
</reference>
<dbReference type="InterPro" id="IPR040377">
    <property type="entry name" value="Ssl2009-like"/>
</dbReference>
<feature type="transmembrane region" description="Helical" evidence="1">
    <location>
        <begin position="129"/>
        <end position="149"/>
    </location>
</feature>
<sequence length="269" mass="29553">MGDAVVAKRDRALVVEIRDGQSIKKKKGEREKDRERWEADGSFKPADLGILRTTSLPVAPLRSRKAAQKHLVHAAYRDGGRPNSADIFVGGFILGGLVVGALGCVYAPQVIRQIIFGDHNPELLCSTPFLLPPCGLMVSFVYGLPWLVLELCVQSEISKALAGADKKELLRKLPKFIYDEEKALEVTFSFHCITSVKMIMVVGVQRRTFEFGTGPKWGLPKTRKVLTEKIEQLNSAIDDISGQLRSQGIAKPKKAAVKSEDVQGLEASV</sequence>
<keyword evidence="1" id="KW-0812">Transmembrane</keyword>
<evidence type="ECO:0000256" key="1">
    <source>
        <dbReference type="SAM" id="Phobius"/>
    </source>
</evidence>
<dbReference type="EMBL" id="JAKOGI010001361">
    <property type="protein sequence ID" value="KAJ8426030.1"/>
    <property type="molecule type" value="Genomic_DNA"/>
</dbReference>
<feature type="transmembrane region" description="Helical" evidence="1">
    <location>
        <begin position="87"/>
        <end position="109"/>
    </location>
</feature>
<keyword evidence="1" id="KW-0472">Membrane</keyword>
<name>A0A9Q1GVT8_9CARY</name>
<protein>
    <submittedName>
        <fullName evidence="2">Uncharacterized protein</fullName>
    </submittedName>
</protein>
<keyword evidence="1" id="KW-1133">Transmembrane helix</keyword>
<dbReference type="AlphaFoldDB" id="A0A9Q1GVT8"/>
<evidence type="ECO:0000313" key="3">
    <source>
        <dbReference type="Proteomes" id="UP001153076"/>
    </source>
</evidence>
<dbReference type="PANTHER" id="PTHR34048:SF5">
    <property type="entry name" value="INNER MEMBRANE LOCALIZED PROTEIN"/>
    <property type="match status" value="1"/>
</dbReference>
<comment type="caution">
    <text evidence="2">The sequence shown here is derived from an EMBL/GenBank/DDBJ whole genome shotgun (WGS) entry which is preliminary data.</text>
</comment>
<proteinExistence type="predicted"/>
<organism evidence="2 3">
    <name type="scientific">Carnegiea gigantea</name>
    <dbReference type="NCBI Taxonomy" id="171969"/>
    <lineage>
        <taxon>Eukaryota</taxon>
        <taxon>Viridiplantae</taxon>
        <taxon>Streptophyta</taxon>
        <taxon>Embryophyta</taxon>
        <taxon>Tracheophyta</taxon>
        <taxon>Spermatophyta</taxon>
        <taxon>Magnoliopsida</taxon>
        <taxon>eudicotyledons</taxon>
        <taxon>Gunneridae</taxon>
        <taxon>Pentapetalae</taxon>
        <taxon>Caryophyllales</taxon>
        <taxon>Cactineae</taxon>
        <taxon>Cactaceae</taxon>
        <taxon>Cactoideae</taxon>
        <taxon>Echinocereeae</taxon>
        <taxon>Carnegiea</taxon>
    </lineage>
</organism>
<keyword evidence="3" id="KW-1185">Reference proteome</keyword>
<dbReference type="GO" id="GO:0009535">
    <property type="term" value="C:chloroplast thylakoid membrane"/>
    <property type="evidence" value="ECO:0007669"/>
    <property type="project" value="TreeGrafter"/>
</dbReference>
<dbReference type="GO" id="GO:0009706">
    <property type="term" value="C:chloroplast inner membrane"/>
    <property type="evidence" value="ECO:0007669"/>
    <property type="project" value="TreeGrafter"/>
</dbReference>
<accession>A0A9Q1GVT8</accession>
<gene>
    <name evidence="2" type="ORF">Cgig2_021636</name>
</gene>